<evidence type="ECO:0000313" key="1">
    <source>
        <dbReference type="EMBL" id="JAH99435.1"/>
    </source>
</evidence>
<sequence>MTVTIQFS</sequence>
<protein>
    <submittedName>
        <fullName evidence="1">Uncharacterized protein</fullName>
    </submittedName>
</protein>
<dbReference type="EMBL" id="GBXM01009142">
    <property type="protein sequence ID" value="JAH99435.1"/>
    <property type="molecule type" value="Transcribed_RNA"/>
</dbReference>
<name>A0A0E9XC66_ANGAN</name>
<proteinExistence type="predicted"/>
<organism evidence="1">
    <name type="scientific">Anguilla anguilla</name>
    <name type="common">European freshwater eel</name>
    <name type="synonym">Muraena anguilla</name>
    <dbReference type="NCBI Taxonomy" id="7936"/>
    <lineage>
        <taxon>Eukaryota</taxon>
        <taxon>Metazoa</taxon>
        <taxon>Chordata</taxon>
        <taxon>Craniata</taxon>
        <taxon>Vertebrata</taxon>
        <taxon>Euteleostomi</taxon>
        <taxon>Actinopterygii</taxon>
        <taxon>Neopterygii</taxon>
        <taxon>Teleostei</taxon>
        <taxon>Anguilliformes</taxon>
        <taxon>Anguillidae</taxon>
        <taxon>Anguilla</taxon>
    </lineage>
</organism>
<reference evidence="1" key="2">
    <citation type="journal article" date="2015" name="Fish Shellfish Immunol.">
        <title>Early steps in the European eel (Anguilla anguilla)-Vibrio vulnificus interaction in the gills: Role of the RtxA13 toxin.</title>
        <authorList>
            <person name="Callol A."/>
            <person name="Pajuelo D."/>
            <person name="Ebbesson L."/>
            <person name="Teles M."/>
            <person name="MacKenzie S."/>
            <person name="Amaro C."/>
        </authorList>
    </citation>
    <scope>NUCLEOTIDE SEQUENCE</scope>
</reference>
<reference evidence="1" key="1">
    <citation type="submission" date="2014-11" db="EMBL/GenBank/DDBJ databases">
        <authorList>
            <person name="Amaro Gonzalez C."/>
        </authorList>
    </citation>
    <scope>NUCLEOTIDE SEQUENCE</scope>
</reference>
<accession>A0A0E9XC66</accession>